<feature type="chain" id="PRO_5016969209" evidence="2">
    <location>
        <begin position="36"/>
        <end position="255"/>
    </location>
</feature>
<evidence type="ECO:0000313" key="4">
    <source>
        <dbReference type="Proteomes" id="UP000261948"/>
    </source>
</evidence>
<feature type="region of interest" description="Disordered" evidence="1">
    <location>
        <begin position="42"/>
        <end position="61"/>
    </location>
</feature>
<dbReference type="AlphaFoldDB" id="A0A373FTK3"/>
<sequence>MSKFPASISACLDRAARWALLPAAALCMIGAPAAAEPVAAAPGGAAKQAQKATQDKERERLRKSWDAERKELQGKRAVIEEQRLADEKLCYQKFAVEGCLAEARGVAREKDAPLRARELEINDLERKEKAAERLKAIEEKKADNAAVPMKSQQREKGPRNAPGPQGSGAKPPVDEAAARAQRQAEAQQRAARQADYVRSHEQNRAKAEQGRAEREAKARADYEAKLKAAEDHKASVLKKAQEGGSKSAPLPAPAQ</sequence>
<name>A0A373FTK3_COMTE</name>
<accession>A0A373FTK3</accession>
<gene>
    <name evidence="3" type="ORF">DZC30_00170</name>
</gene>
<organism evidence="3 4">
    <name type="scientific">Comamonas testosteroni</name>
    <name type="common">Pseudomonas testosteroni</name>
    <dbReference type="NCBI Taxonomy" id="285"/>
    <lineage>
        <taxon>Bacteria</taxon>
        <taxon>Pseudomonadati</taxon>
        <taxon>Pseudomonadota</taxon>
        <taxon>Betaproteobacteria</taxon>
        <taxon>Burkholderiales</taxon>
        <taxon>Comamonadaceae</taxon>
        <taxon>Comamonas</taxon>
    </lineage>
</organism>
<keyword evidence="2" id="KW-0732">Signal</keyword>
<proteinExistence type="predicted"/>
<keyword evidence="4" id="KW-1185">Reference proteome</keyword>
<feature type="compositionally biased region" description="Low complexity" evidence="1">
    <location>
        <begin position="42"/>
        <end position="52"/>
    </location>
</feature>
<evidence type="ECO:0000256" key="2">
    <source>
        <dbReference type="SAM" id="SignalP"/>
    </source>
</evidence>
<reference evidence="3 4" key="1">
    <citation type="submission" date="2018-08" db="EMBL/GenBank/DDBJ databases">
        <title>Comamonas testosteroni strain SWCO2.</title>
        <authorList>
            <person name="Jiang N."/>
            <person name="Zhang X.Z."/>
        </authorList>
    </citation>
    <scope>NUCLEOTIDE SEQUENCE [LARGE SCALE GENOMIC DNA]</scope>
    <source>
        <strain evidence="3 4">SWCO2</strain>
    </source>
</reference>
<feature type="compositionally biased region" description="Low complexity" evidence="1">
    <location>
        <begin position="178"/>
        <end position="194"/>
    </location>
</feature>
<evidence type="ECO:0000313" key="3">
    <source>
        <dbReference type="EMBL" id="RGE46872.1"/>
    </source>
</evidence>
<feature type="compositionally biased region" description="Basic and acidic residues" evidence="1">
    <location>
        <begin position="195"/>
        <end position="234"/>
    </location>
</feature>
<dbReference type="OrthoDB" id="8794754at2"/>
<feature type="region of interest" description="Disordered" evidence="1">
    <location>
        <begin position="137"/>
        <end position="255"/>
    </location>
</feature>
<comment type="caution">
    <text evidence="3">The sequence shown here is derived from an EMBL/GenBank/DDBJ whole genome shotgun (WGS) entry which is preliminary data.</text>
</comment>
<dbReference type="Proteomes" id="UP000261948">
    <property type="component" value="Unassembled WGS sequence"/>
</dbReference>
<protein>
    <submittedName>
        <fullName evidence="3">Uncharacterized protein</fullName>
    </submittedName>
</protein>
<feature type="signal peptide" evidence="2">
    <location>
        <begin position="1"/>
        <end position="35"/>
    </location>
</feature>
<dbReference type="EMBL" id="QURR01000001">
    <property type="protein sequence ID" value="RGE46872.1"/>
    <property type="molecule type" value="Genomic_DNA"/>
</dbReference>
<evidence type="ECO:0000256" key="1">
    <source>
        <dbReference type="SAM" id="MobiDB-lite"/>
    </source>
</evidence>